<dbReference type="AlphaFoldDB" id="A0A8B8FKW5"/>
<evidence type="ECO:0000313" key="1">
    <source>
        <dbReference type="Proteomes" id="UP000694846"/>
    </source>
</evidence>
<dbReference type="RefSeq" id="XP_025411131.1">
    <property type="nucleotide sequence ID" value="XM_025555346.1"/>
</dbReference>
<proteinExistence type="predicted"/>
<evidence type="ECO:0000313" key="2">
    <source>
        <dbReference type="RefSeq" id="XP_025411131.1"/>
    </source>
</evidence>
<sequence>MHGRNSLAIDIPYTLSASESKQRKDFLVHLDYSSDIGCFIGKKNIDNFTKANLLEKHWIPPINYEFPFCVVTKNGKQTKKPGGGVQTNTTLKRLVKQPLKAFDDLLGEKGSLLTHQRNKYHQMSVEARKNFLVNYHTPDLNVANQVCKQRLAQIKENRDRLRPIVSTIILCGRQNIPLRGHRDDGNISLNFVENDQNSVVANQEGNFRALLRFLIECGDLILSQLWRESNFIQETILARVKEAKLFSLIFDKTTDTSHTE</sequence>
<dbReference type="GeneID" id="112684047"/>
<gene>
    <name evidence="2" type="primary">LOC112684047</name>
</gene>
<protein>
    <submittedName>
        <fullName evidence="2">Uncharacterized protein LOC112684047</fullName>
    </submittedName>
</protein>
<dbReference type="Proteomes" id="UP000694846">
    <property type="component" value="Unplaced"/>
</dbReference>
<dbReference type="OrthoDB" id="6585121at2759"/>
<accession>A0A8B8FKW5</accession>
<reference evidence="2" key="1">
    <citation type="submission" date="2025-08" db="UniProtKB">
        <authorList>
            <consortium name="RefSeq"/>
        </authorList>
    </citation>
    <scope>IDENTIFICATION</scope>
    <source>
        <tissue evidence="2">Whole body</tissue>
    </source>
</reference>
<organism evidence="1 2">
    <name type="scientific">Sipha flava</name>
    <name type="common">yellow sugarcane aphid</name>
    <dbReference type="NCBI Taxonomy" id="143950"/>
    <lineage>
        <taxon>Eukaryota</taxon>
        <taxon>Metazoa</taxon>
        <taxon>Ecdysozoa</taxon>
        <taxon>Arthropoda</taxon>
        <taxon>Hexapoda</taxon>
        <taxon>Insecta</taxon>
        <taxon>Pterygota</taxon>
        <taxon>Neoptera</taxon>
        <taxon>Paraneoptera</taxon>
        <taxon>Hemiptera</taxon>
        <taxon>Sternorrhyncha</taxon>
        <taxon>Aphidomorpha</taxon>
        <taxon>Aphidoidea</taxon>
        <taxon>Aphididae</taxon>
        <taxon>Sipha</taxon>
    </lineage>
</organism>
<keyword evidence="1" id="KW-1185">Reference proteome</keyword>
<name>A0A8B8FKW5_9HEMI</name>